<evidence type="ECO:0000313" key="3">
    <source>
        <dbReference type="EMBL" id="SJN24636.1"/>
    </source>
</evidence>
<dbReference type="RefSeq" id="WP_087133853.1">
    <property type="nucleotide sequence ID" value="NZ_FUKP01000035.1"/>
</dbReference>
<keyword evidence="3" id="KW-0670">Pyruvate</keyword>
<sequence length="856" mass="92289">MALIIDFHHEDAAELAVSGGKGASLARTARALPVPPGLIVTAEAYRDLVKDIAPDLRAVLARLDAGETDVDTAAAEAQELILDAEVPEAWRSQLAALMEQSGLADHAVAVRSSGTMEDLPGAAFAGQHDTHLGVRGVEDVLAKVLACHASLWNAHAMRYRQRLGVDHLEAAMAVVVQQMVEVGAEEAAGVAFSVDPVRGQMGHVLINAAFGLGETVVGGEEPVDEYIVARQGHEQVAETIAEKPHALVSLPDGGTKEVDLSAEHGARPALTEDQRAEVADLAVAAEVHAGFPQDIEWAYSQGRLFLLQSRPVTRVAARLTRDESAERFPTPIAPLTWDLVEDGFHRSLNHSFDLMGLPPFDDKWFVMKDSWIYGNQTAVELYADRLPLRMLTDAESLEAAIPEIIRDYSWVQQLPLQWARDLDTYLLALGRLDAVDPDALDLPARWEHVKAIAAAGNAYFLPNIAISLTQRTLYGALQRMLSMALSTEQAQQVFEQLLSATDTKTSQVNAELWELSRTLRATPELLDALAADGAAAVVDRLEAWPEFAAAFTRFLQRHGHRELDFDAYHPTWVEAPHIVLDQIRLMADSEDEDHAAADRRAKVTAMETELAVLAEVPDPLRYLVQEVIRLAREYTALDDLEHYQTTRMSPILRRAVRSLGAGLLDEGVLSDPMDAFFLPVADLDAAFGVTGEGHDDGHTPSDGEGAAVGKQDLAPLTAVAAEHKAAYEAACAGTPDWVWGESEAEQVDGDALVGAAGSPGSVEGEVFLVHGPEDFASFPSGAILVARTTNPAWTALFYQASGVITESGGALSHGAVTARELGLPSVMAIRGVMQRLENGQRVRVDGSAGTVSLLQE</sequence>
<dbReference type="GO" id="GO:0008986">
    <property type="term" value="F:pyruvate, water dikinase activity"/>
    <property type="evidence" value="ECO:0007669"/>
    <property type="project" value="UniProtKB-EC"/>
</dbReference>
<evidence type="ECO:0000259" key="1">
    <source>
        <dbReference type="Pfam" id="PF00391"/>
    </source>
</evidence>
<dbReference type="PANTHER" id="PTHR43615:SF1">
    <property type="entry name" value="PPDK_N DOMAIN-CONTAINING PROTEIN"/>
    <property type="match status" value="1"/>
</dbReference>
<dbReference type="EMBL" id="FUKP01000035">
    <property type="protein sequence ID" value="SJN24636.1"/>
    <property type="molecule type" value="Genomic_DNA"/>
</dbReference>
<organism evidence="3 4">
    <name type="scientific">Micrococcus lylae</name>
    <dbReference type="NCBI Taxonomy" id="1273"/>
    <lineage>
        <taxon>Bacteria</taxon>
        <taxon>Bacillati</taxon>
        <taxon>Actinomycetota</taxon>
        <taxon>Actinomycetes</taxon>
        <taxon>Micrococcales</taxon>
        <taxon>Micrococcaceae</taxon>
        <taxon>Micrococcus</taxon>
    </lineage>
</organism>
<feature type="domain" description="Pyruvate phosphate dikinase AMP/ATP-binding" evidence="2">
    <location>
        <begin position="19"/>
        <end position="319"/>
    </location>
</feature>
<dbReference type="InterPro" id="IPR036637">
    <property type="entry name" value="Phosphohistidine_dom_sf"/>
</dbReference>
<dbReference type="Proteomes" id="UP000196230">
    <property type="component" value="Unassembled WGS sequence"/>
</dbReference>
<dbReference type="Gene3D" id="3.30.1490.20">
    <property type="entry name" value="ATP-grasp fold, A domain"/>
    <property type="match status" value="1"/>
</dbReference>
<dbReference type="EC" id="2.7.9.2" evidence="3"/>
<reference evidence="3 4" key="1">
    <citation type="submission" date="2017-02" db="EMBL/GenBank/DDBJ databases">
        <authorList>
            <person name="Peterson S.W."/>
        </authorList>
    </citation>
    <scope>NUCLEOTIDE SEQUENCE [LARGE SCALE GENOMIC DNA]</scope>
    <source>
        <strain evidence="3 4">2B3F</strain>
    </source>
</reference>
<dbReference type="GO" id="GO:0005524">
    <property type="term" value="F:ATP binding"/>
    <property type="evidence" value="ECO:0007669"/>
    <property type="project" value="InterPro"/>
</dbReference>
<dbReference type="Pfam" id="PF01326">
    <property type="entry name" value="PPDK_N"/>
    <property type="match status" value="1"/>
</dbReference>
<name>A0A1R4IXL9_9MICC</name>
<dbReference type="Gene3D" id="3.50.30.10">
    <property type="entry name" value="Phosphohistidine domain"/>
    <property type="match status" value="1"/>
</dbReference>
<dbReference type="InterPro" id="IPR008279">
    <property type="entry name" value="PEP-util_enz_mobile_dom"/>
</dbReference>
<dbReference type="PANTHER" id="PTHR43615">
    <property type="entry name" value="PHOSPHOENOLPYRUVATE SYNTHASE-RELATED"/>
    <property type="match status" value="1"/>
</dbReference>
<dbReference type="Gene3D" id="3.30.470.20">
    <property type="entry name" value="ATP-grasp fold, B domain"/>
    <property type="match status" value="1"/>
</dbReference>
<accession>A0A1R4IXL9</accession>
<evidence type="ECO:0000313" key="4">
    <source>
        <dbReference type="Proteomes" id="UP000196230"/>
    </source>
</evidence>
<protein>
    <submittedName>
        <fullName evidence="3">Phosphoenolpyruvate synthase</fullName>
        <ecNumber evidence="3">2.7.9.2</ecNumber>
    </submittedName>
</protein>
<dbReference type="SUPFAM" id="SSF52009">
    <property type="entry name" value="Phosphohistidine domain"/>
    <property type="match status" value="1"/>
</dbReference>
<dbReference type="AlphaFoldDB" id="A0A1R4IXL9"/>
<keyword evidence="3" id="KW-0808">Transferase</keyword>
<dbReference type="Pfam" id="PF00391">
    <property type="entry name" value="PEP-utilizers"/>
    <property type="match status" value="1"/>
</dbReference>
<dbReference type="SUPFAM" id="SSF56059">
    <property type="entry name" value="Glutathione synthetase ATP-binding domain-like"/>
    <property type="match status" value="1"/>
</dbReference>
<evidence type="ECO:0000259" key="2">
    <source>
        <dbReference type="Pfam" id="PF01326"/>
    </source>
</evidence>
<dbReference type="InterPro" id="IPR051549">
    <property type="entry name" value="PEP_Utilizing_Enz"/>
</dbReference>
<dbReference type="InterPro" id="IPR002192">
    <property type="entry name" value="PPDK_AMP/ATP-bd"/>
</dbReference>
<dbReference type="InterPro" id="IPR013815">
    <property type="entry name" value="ATP_grasp_subdomain_1"/>
</dbReference>
<feature type="domain" description="PEP-utilising enzyme mobile" evidence="1">
    <location>
        <begin position="778"/>
        <end position="849"/>
    </location>
</feature>
<proteinExistence type="predicted"/>
<gene>
    <name evidence="3" type="ORF">FM125_05220</name>
</gene>